<reference evidence="3" key="1">
    <citation type="submission" date="2012-07" db="EMBL/GenBank/DDBJ databases">
        <title>Genome of the Chinese tree shrew, a rising model animal genetically related to primates.</title>
        <authorList>
            <person name="Zhang G."/>
            <person name="Fan Y."/>
            <person name="Yao Y."/>
            <person name="Huang Z."/>
        </authorList>
    </citation>
    <scope>NUCLEOTIDE SEQUENCE [LARGE SCALE GENOMIC DNA]</scope>
</reference>
<name>L9KH55_TUPCH</name>
<accession>L9KH55</accession>
<feature type="compositionally biased region" description="Polar residues" evidence="1">
    <location>
        <begin position="48"/>
        <end position="58"/>
    </location>
</feature>
<dbReference type="InParanoid" id="L9KH55"/>
<sequence length="169" mass="17441">MRPVAHGSAVLSSASSPGGIIRAQAADGGFDGDGAIHGAPPRGPSTAPLHNSHPQRPSTAPLHDSHPQHPLCPNDPEQLSRPPCRGEGHPSCKAGRHLCQSRPAADSAAASRTADRQDLLEGSVKSGDIGDKDSAHGLNSGWRRPGPSAAVFAQSPQTFSTSDLQIENH</sequence>
<dbReference type="Proteomes" id="UP000011518">
    <property type="component" value="Unassembled WGS sequence"/>
</dbReference>
<feature type="region of interest" description="Disordered" evidence="1">
    <location>
        <begin position="1"/>
        <end position="169"/>
    </location>
</feature>
<evidence type="ECO:0000256" key="1">
    <source>
        <dbReference type="SAM" id="MobiDB-lite"/>
    </source>
</evidence>
<organism evidence="2 3">
    <name type="scientific">Tupaia chinensis</name>
    <name type="common">Chinese tree shrew</name>
    <name type="synonym">Tupaia belangeri chinensis</name>
    <dbReference type="NCBI Taxonomy" id="246437"/>
    <lineage>
        <taxon>Eukaryota</taxon>
        <taxon>Metazoa</taxon>
        <taxon>Chordata</taxon>
        <taxon>Craniata</taxon>
        <taxon>Vertebrata</taxon>
        <taxon>Euteleostomi</taxon>
        <taxon>Mammalia</taxon>
        <taxon>Eutheria</taxon>
        <taxon>Euarchontoglires</taxon>
        <taxon>Scandentia</taxon>
        <taxon>Tupaiidae</taxon>
        <taxon>Tupaia</taxon>
    </lineage>
</organism>
<reference evidence="3" key="2">
    <citation type="journal article" date="2013" name="Nat. Commun.">
        <title>Genome of the Chinese tree shrew.</title>
        <authorList>
            <person name="Fan Y."/>
            <person name="Huang Z.Y."/>
            <person name="Cao C.C."/>
            <person name="Chen C.S."/>
            <person name="Chen Y.X."/>
            <person name="Fan D.D."/>
            <person name="He J."/>
            <person name="Hou H.L."/>
            <person name="Hu L."/>
            <person name="Hu X.T."/>
            <person name="Jiang X.T."/>
            <person name="Lai R."/>
            <person name="Lang Y.S."/>
            <person name="Liang B."/>
            <person name="Liao S.G."/>
            <person name="Mu D."/>
            <person name="Ma Y.Y."/>
            <person name="Niu Y.Y."/>
            <person name="Sun X.Q."/>
            <person name="Xia J.Q."/>
            <person name="Xiao J."/>
            <person name="Xiong Z.Q."/>
            <person name="Xu L."/>
            <person name="Yang L."/>
            <person name="Zhang Y."/>
            <person name="Zhao W."/>
            <person name="Zhao X.D."/>
            <person name="Zheng Y.T."/>
            <person name="Zhou J.M."/>
            <person name="Zhu Y.B."/>
            <person name="Zhang G.J."/>
            <person name="Wang J."/>
            <person name="Yao Y.G."/>
        </authorList>
    </citation>
    <scope>NUCLEOTIDE SEQUENCE [LARGE SCALE GENOMIC DNA]</scope>
</reference>
<dbReference type="AlphaFoldDB" id="L9KH55"/>
<proteinExistence type="predicted"/>
<evidence type="ECO:0000313" key="3">
    <source>
        <dbReference type="Proteomes" id="UP000011518"/>
    </source>
</evidence>
<feature type="compositionally biased region" description="Polar residues" evidence="1">
    <location>
        <begin position="154"/>
        <end position="169"/>
    </location>
</feature>
<protein>
    <submittedName>
        <fullName evidence="2">Uncharacterized protein</fullName>
    </submittedName>
</protein>
<evidence type="ECO:0000313" key="2">
    <source>
        <dbReference type="EMBL" id="ELW62036.1"/>
    </source>
</evidence>
<keyword evidence="3" id="KW-1185">Reference proteome</keyword>
<gene>
    <name evidence="2" type="ORF">TREES_T100004251</name>
</gene>
<dbReference type="EMBL" id="KB320843">
    <property type="protein sequence ID" value="ELW62036.1"/>
    <property type="molecule type" value="Genomic_DNA"/>
</dbReference>
<feature type="compositionally biased region" description="Low complexity" evidence="1">
    <location>
        <begin position="101"/>
        <end position="112"/>
    </location>
</feature>